<dbReference type="InterPro" id="IPR036554">
    <property type="entry name" value="GHMP_kinase_C_sf"/>
</dbReference>
<dbReference type="GO" id="GO:0016114">
    <property type="term" value="P:terpenoid biosynthetic process"/>
    <property type="evidence" value="ECO:0007669"/>
    <property type="project" value="UniProtKB-UniRule"/>
</dbReference>
<dbReference type="AlphaFoldDB" id="Q7VJX0"/>
<evidence type="ECO:0000259" key="6">
    <source>
        <dbReference type="Pfam" id="PF00288"/>
    </source>
</evidence>
<dbReference type="Proteomes" id="UP000002495">
    <property type="component" value="Chromosome"/>
</dbReference>
<accession>Q7VJX0</accession>
<dbReference type="Pfam" id="PF00288">
    <property type="entry name" value="GHMP_kinases_N"/>
    <property type="match status" value="1"/>
</dbReference>
<dbReference type="HOGENOM" id="CLU_053057_2_2_7"/>
<dbReference type="InterPro" id="IPR014721">
    <property type="entry name" value="Ribsml_uS5_D2-typ_fold_subgr"/>
</dbReference>
<keyword evidence="1" id="KW-0808">Transferase</keyword>
<evidence type="ECO:0000256" key="1">
    <source>
        <dbReference type="ARBA" id="ARBA00022679"/>
    </source>
</evidence>
<dbReference type="PANTHER" id="PTHR43527">
    <property type="entry name" value="4-DIPHOSPHOCYTIDYL-2-C-METHYL-D-ERYTHRITOL KINASE, CHLOROPLASTIC"/>
    <property type="match status" value="1"/>
</dbReference>
<dbReference type="InterPro" id="IPR006204">
    <property type="entry name" value="GHMP_kinase_N_dom"/>
</dbReference>
<evidence type="ECO:0000256" key="2">
    <source>
        <dbReference type="ARBA" id="ARBA00022741"/>
    </source>
</evidence>
<dbReference type="InterPro" id="IPR020568">
    <property type="entry name" value="Ribosomal_Su5_D2-typ_SF"/>
</dbReference>
<proteinExistence type="predicted"/>
<dbReference type="STRING" id="235279.HH_0122"/>
<dbReference type="EC" id="2.7.1.148" evidence="5"/>
<reference evidence="7 8" key="1">
    <citation type="journal article" date="2003" name="Proc. Natl. Acad. Sci. U.S.A.">
        <title>The complete genome sequence of the carcinogenic bacterium Helicobacter hepaticus.</title>
        <authorList>
            <person name="Suerbaum S."/>
            <person name="Josenhans C."/>
            <person name="Sterzenbach T."/>
            <person name="Drescher B."/>
            <person name="Brandt P."/>
            <person name="Bell M."/>
            <person name="Droege M."/>
            <person name="Fartmann B."/>
            <person name="Fischer H.-P."/>
            <person name="Ge Z."/>
            <person name="Hoerster A."/>
            <person name="Holland R."/>
            <person name="Klein K."/>
            <person name="Koenig J."/>
            <person name="Macko L."/>
            <person name="Mendz G.L."/>
            <person name="Nyakatura G."/>
            <person name="Schauer D.B."/>
            <person name="Shen Z."/>
            <person name="Weber J."/>
            <person name="Frosch M."/>
            <person name="Fox J.G."/>
        </authorList>
    </citation>
    <scope>NUCLEOTIDE SEQUENCE [LARGE SCALE GENOMIC DNA]</scope>
    <source>
        <strain evidence="8">ATCC 51449 / 3B1</strain>
    </source>
</reference>
<keyword evidence="3" id="KW-0418">Kinase</keyword>
<dbReference type="Gene3D" id="3.30.230.10">
    <property type="match status" value="1"/>
</dbReference>
<dbReference type="PANTHER" id="PTHR43527:SF2">
    <property type="entry name" value="4-DIPHOSPHOCYTIDYL-2-C-METHYL-D-ERYTHRITOL KINASE, CHLOROPLASTIC"/>
    <property type="match status" value="1"/>
</dbReference>
<dbReference type="eggNOG" id="COG1947">
    <property type="taxonomic scope" value="Bacteria"/>
</dbReference>
<sequence>MNITHYSCFTLQGDFDCEEKDNLIYKAKCVLQDFLDIQGQKTAVKAIECVKIEVQKSIPKGAGLGGGSGNAGAFLIGVNNFFGLGLSQKQLMAVGEKIGADVAFFVSGEESANVSGKGQYIQSLNEKPLQYSIYTPPHIFCDTTKVYKCYADSIKAHKRSYSAPANEWFAKTSLELLSNHFSKSTLNDLYESACEIYPHLRDIAQELGEGWYFSGSGSSFFRQEQV</sequence>
<dbReference type="InterPro" id="IPR004424">
    <property type="entry name" value="IspE"/>
</dbReference>
<keyword evidence="8" id="KW-1185">Reference proteome</keyword>
<feature type="domain" description="GHMP kinase N-terminal" evidence="6">
    <location>
        <begin position="39"/>
        <end position="108"/>
    </location>
</feature>
<dbReference type="GO" id="GO:0050515">
    <property type="term" value="F:4-(cytidine 5'-diphospho)-2-C-methyl-D-erythritol kinase activity"/>
    <property type="evidence" value="ECO:0007669"/>
    <property type="project" value="UniProtKB-UniRule"/>
</dbReference>
<evidence type="ECO:0000256" key="3">
    <source>
        <dbReference type="ARBA" id="ARBA00022777"/>
    </source>
</evidence>
<evidence type="ECO:0000256" key="5">
    <source>
        <dbReference type="NCBIfam" id="TIGR00154"/>
    </source>
</evidence>
<evidence type="ECO:0000313" key="7">
    <source>
        <dbReference type="EMBL" id="AAP76719.1"/>
    </source>
</evidence>
<dbReference type="SUPFAM" id="SSF55060">
    <property type="entry name" value="GHMP Kinase, C-terminal domain"/>
    <property type="match status" value="1"/>
</dbReference>
<protein>
    <recommendedName>
        <fullName evidence="5">4-(cytidine 5'-diphospho)-2-C-methyl-D-erythritol kinase</fullName>
        <ecNumber evidence="5">2.7.1.148</ecNumber>
    </recommendedName>
</protein>
<dbReference type="SUPFAM" id="SSF54211">
    <property type="entry name" value="Ribosomal protein S5 domain 2-like"/>
    <property type="match status" value="1"/>
</dbReference>
<dbReference type="Gene3D" id="3.30.70.890">
    <property type="entry name" value="GHMP kinase, C-terminal domain"/>
    <property type="match status" value="1"/>
</dbReference>
<dbReference type="KEGG" id="hhe:HH_0122"/>
<evidence type="ECO:0000256" key="4">
    <source>
        <dbReference type="ARBA" id="ARBA00022840"/>
    </source>
</evidence>
<dbReference type="NCBIfam" id="TIGR00154">
    <property type="entry name" value="ispE"/>
    <property type="match status" value="1"/>
</dbReference>
<gene>
    <name evidence="7" type="ordered locus">HH_0122</name>
</gene>
<evidence type="ECO:0000313" key="8">
    <source>
        <dbReference type="Proteomes" id="UP000002495"/>
    </source>
</evidence>
<keyword evidence="2" id="KW-0547">Nucleotide-binding</keyword>
<keyword evidence="4" id="KW-0067">ATP-binding</keyword>
<name>Q7VJX0_HELHP</name>
<organism evidence="7 8">
    <name type="scientific">Helicobacter hepaticus (strain ATCC 51449 / 3B1)</name>
    <dbReference type="NCBI Taxonomy" id="235279"/>
    <lineage>
        <taxon>Bacteria</taxon>
        <taxon>Pseudomonadati</taxon>
        <taxon>Campylobacterota</taxon>
        <taxon>Epsilonproteobacteria</taxon>
        <taxon>Campylobacterales</taxon>
        <taxon>Helicobacteraceae</taxon>
        <taxon>Helicobacter</taxon>
    </lineage>
</organism>
<dbReference type="EMBL" id="AE017125">
    <property type="protein sequence ID" value="AAP76719.1"/>
    <property type="molecule type" value="Genomic_DNA"/>
</dbReference>
<dbReference type="NCBIfam" id="NF003216">
    <property type="entry name" value="PRK04181.1"/>
    <property type="match status" value="1"/>
</dbReference>
<dbReference type="GO" id="GO:0005524">
    <property type="term" value="F:ATP binding"/>
    <property type="evidence" value="ECO:0007669"/>
    <property type="project" value="UniProtKB-KW"/>
</dbReference>